<dbReference type="NCBIfam" id="TIGR02727">
    <property type="entry name" value="MTHFS_bact"/>
    <property type="match status" value="1"/>
</dbReference>
<evidence type="ECO:0000256" key="2">
    <source>
        <dbReference type="ARBA" id="ARBA00022741"/>
    </source>
</evidence>
<dbReference type="KEGG" id="adi:B5T_00281"/>
<sequence length="206" mass="24024">MNQPQLTDRKQLRRELRARRRALGAGERRLAERRFARNLRRELGPRRARHVAVYHAADGELSPLPGLAQRRFQGTRLYLPVLDPVYRGRLRFHLWRRGKRLRANRFGIGEPRRLERARADWALDVLLIPLVGFDDRGHRLGMGGGFYDRTLANFARRPRRPRLVGVAFECQRLSRVPEAPWDQPLDLIVTDGRNGFSQLISVTDRP</sequence>
<keyword evidence="7" id="KW-1185">Reference proteome</keyword>
<proteinExistence type="inferred from homology"/>
<organism evidence="6 7">
    <name type="scientific">Alcanivorax dieselolei (strain DSM 16502 / CGMCC 1.3690 / MCCC 1A00001 / B-5)</name>
    <name type="common">Alloalcanivorax dieselolei</name>
    <dbReference type="NCBI Taxonomy" id="930169"/>
    <lineage>
        <taxon>Bacteria</taxon>
        <taxon>Pseudomonadati</taxon>
        <taxon>Pseudomonadota</taxon>
        <taxon>Gammaproteobacteria</taxon>
        <taxon>Oceanospirillales</taxon>
        <taxon>Alcanivoracaceae</taxon>
        <taxon>Alloalcanivorax</taxon>
    </lineage>
</organism>
<dbReference type="InterPro" id="IPR037171">
    <property type="entry name" value="NagB/RpiA_transferase-like"/>
</dbReference>
<evidence type="ECO:0000313" key="7">
    <source>
        <dbReference type="Proteomes" id="UP000006286"/>
    </source>
</evidence>
<dbReference type="EMBL" id="CP003466">
    <property type="protein sequence ID" value="AFT68568.1"/>
    <property type="molecule type" value="Genomic_DNA"/>
</dbReference>
<dbReference type="PIRSF" id="PIRSF006806">
    <property type="entry name" value="FTHF_cligase"/>
    <property type="match status" value="1"/>
</dbReference>
<dbReference type="PANTHER" id="PTHR23407">
    <property type="entry name" value="ATPASE INHIBITOR/5-FORMYLTETRAHYDROFOLATE CYCLO-LIGASE"/>
    <property type="match status" value="1"/>
</dbReference>
<dbReference type="GO" id="GO:0009396">
    <property type="term" value="P:folic acid-containing compound biosynthetic process"/>
    <property type="evidence" value="ECO:0007669"/>
    <property type="project" value="TreeGrafter"/>
</dbReference>
<protein>
    <recommendedName>
        <fullName evidence="5">5-formyltetrahydrofolate cyclo-ligase</fullName>
        <ecNumber evidence="5">6.3.3.2</ecNumber>
    </recommendedName>
</protein>
<keyword evidence="3 4" id="KW-0067">ATP-binding</keyword>
<dbReference type="HOGENOM" id="CLU_066245_0_0_6"/>
<dbReference type="EC" id="6.3.3.2" evidence="5"/>
<evidence type="ECO:0000256" key="3">
    <source>
        <dbReference type="ARBA" id="ARBA00022840"/>
    </source>
</evidence>
<comment type="similarity">
    <text evidence="1 5">Belongs to the 5-formyltetrahydrofolate cyclo-ligase family.</text>
</comment>
<dbReference type="PATRIC" id="fig|930169.3.peg.276"/>
<dbReference type="Pfam" id="PF01812">
    <property type="entry name" value="5-FTHF_cyc-lig"/>
    <property type="match status" value="1"/>
</dbReference>
<dbReference type="AlphaFoldDB" id="K0C7P2"/>
<reference evidence="6 7" key="1">
    <citation type="journal article" date="2012" name="J. Bacteriol.">
        <title>Complete genome sequence of Alcanivorax dieselolei type strain B5.</title>
        <authorList>
            <person name="Lai Q."/>
            <person name="Li W."/>
            <person name="Shao Z."/>
        </authorList>
    </citation>
    <scope>NUCLEOTIDE SEQUENCE [LARGE SCALE GENOMIC DNA]</scope>
    <source>
        <strain evidence="7">DSM 16502 / CGMCC 1.3690 / B-5</strain>
    </source>
</reference>
<name>K0C7P2_ALCDB</name>
<dbReference type="Proteomes" id="UP000006286">
    <property type="component" value="Chromosome"/>
</dbReference>
<evidence type="ECO:0000313" key="6">
    <source>
        <dbReference type="EMBL" id="AFT68568.1"/>
    </source>
</evidence>
<keyword evidence="6" id="KW-0436">Ligase</keyword>
<evidence type="ECO:0000256" key="1">
    <source>
        <dbReference type="ARBA" id="ARBA00010638"/>
    </source>
</evidence>
<accession>K0C7P2</accession>
<evidence type="ECO:0000256" key="4">
    <source>
        <dbReference type="PIRSR" id="PIRSR006806-1"/>
    </source>
</evidence>
<dbReference type="InterPro" id="IPR024185">
    <property type="entry name" value="FTHF_cligase-like_sf"/>
</dbReference>
<keyword evidence="5" id="KW-0479">Metal-binding</keyword>
<dbReference type="GO" id="GO:0046872">
    <property type="term" value="F:metal ion binding"/>
    <property type="evidence" value="ECO:0007669"/>
    <property type="project" value="UniProtKB-KW"/>
</dbReference>
<dbReference type="OrthoDB" id="9801938at2"/>
<dbReference type="Gene3D" id="3.40.50.10420">
    <property type="entry name" value="NagB/RpiA/CoA transferase-like"/>
    <property type="match status" value="1"/>
</dbReference>
<gene>
    <name evidence="6" type="ordered locus">B5T_00281</name>
</gene>
<dbReference type="GO" id="GO:0005524">
    <property type="term" value="F:ATP binding"/>
    <property type="evidence" value="ECO:0007669"/>
    <property type="project" value="UniProtKB-KW"/>
</dbReference>
<keyword evidence="2 4" id="KW-0547">Nucleotide-binding</keyword>
<feature type="binding site" evidence="4">
    <location>
        <position position="60"/>
    </location>
    <ligand>
        <name>substrate</name>
    </ligand>
</feature>
<dbReference type="STRING" id="930169.B5T_00281"/>
<keyword evidence="5" id="KW-0460">Magnesium</keyword>
<dbReference type="GO" id="GO:0035999">
    <property type="term" value="P:tetrahydrofolate interconversion"/>
    <property type="evidence" value="ECO:0007669"/>
    <property type="project" value="TreeGrafter"/>
</dbReference>
<evidence type="ECO:0000256" key="5">
    <source>
        <dbReference type="RuleBase" id="RU361279"/>
    </source>
</evidence>
<dbReference type="InterPro" id="IPR002698">
    <property type="entry name" value="FTHF_cligase"/>
</dbReference>
<feature type="binding site" evidence="4">
    <location>
        <begin position="9"/>
        <end position="13"/>
    </location>
    <ligand>
        <name>ATP</name>
        <dbReference type="ChEBI" id="CHEBI:30616"/>
    </ligand>
</feature>
<dbReference type="PANTHER" id="PTHR23407:SF1">
    <property type="entry name" value="5-FORMYLTETRAHYDROFOLATE CYCLO-LIGASE"/>
    <property type="match status" value="1"/>
</dbReference>
<feature type="binding site" evidence="4">
    <location>
        <begin position="139"/>
        <end position="147"/>
    </location>
    <ligand>
        <name>ATP</name>
        <dbReference type="ChEBI" id="CHEBI:30616"/>
    </ligand>
</feature>
<comment type="catalytic activity">
    <reaction evidence="5">
        <text>(6S)-5-formyl-5,6,7,8-tetrahydrofolate + ATP = (6R)-5,10-methenyltetrahydrofolate + ADP + phosphate</text>
        <dbReference type="Rhea" id="RHEA:10488"/>
        <dbReference type="ChEBI" id="CHEBI:30616"/>
        <dbReference type="ChEBI" id="CHEBI:43474"/>
        <dbReference type="ChEBI" id="CHEBI:57455"/>
        <dbReference type="ChEBI" id="CHEBI:57457"/>
        <dbReference type="ChEBI" id="CHEBI:456216"/>
        <dbReference type="EC" id="6.3.3.2"/>
    </reaction>
</comment>
<dbReference type="RefSeq" id="WP_014992649.1">
    <property type="nucleotide sequence ID" value="NC_018691.1"/>
</dbReference>
<dbReference type="SUPFAM" id="SSF100950">
    <property type="entry name" value="NagB/RpiA/CoA transferase-like"/>
    <property type="match status" value="1"/>
</dbReference>
<dbReference type="eggNOG" id="COG0212">
    <property type="taxonomic scope" value="Bacteria"/>
</dbReference>
<dbReference type="GO" id="GO:0030272">
    <property type="term" value="F:5-formyltetrahydrofolate cyclo-ligase activity"/>
    <property type="evidence" value="ECO:0007669"/>
    <property type="project" value="UniProtKB-EC"/>
</dbReference>
<comment type="cofactor">
    <cofactor evidence="5">
        <name>Mg(2+)</name>
        <dbReference type="ChEBI" id="CHEBI:18420"/>
    </cofactor>
</comment>